<comment type="caution">
    <text evidence="2">The sequence shown here is derived from an EMBL/GenBank/DDBJ whole genome shotgun (WGS) entry which is preliminary data.</text>
</comment>
<dbReference type="OrthoDB" id="3533156at2"/>
<dbReference type="InterPro" id="IPR000182">
    <property type="entry name" value="GNAT_dom"/>
</dbReference>
<organism evidence="2 3">
    <name type="scientific">Cryobacterium arcticum</name>
    <dbReference type="NCBI Taxonomy" id="670052"/>
    <lineage>
        <taxon>Bacteria</taxon>
        <taxon>Bacillati</taxon>
        <taxon>Actinomycetota</taxon>
        <taxon>Actinomycetes</taxon>
        <taxon>Micrococcales</taxon>
        <taxon>Microbacteriaceae</taxon>
        <taxon>Cryobacterium</taxon>
    </lineage>
</organism>
<proteinExistence type="predicted"/>
<accession>A0A317ZQ48</accession>
<dbReference type="PANTHER" id="PTHR43792">
    <property type="entry name" value="GNAT FAMILY, PUTATIVE (AFU_ORTHOLOGUE AFUA_3G00765)-RELATED-RELATED"/>
    <property type="match status" value="1"/>
</dbReference>
<keyword evidence="3" id="KW-1185">Reference proteome</keyword>
<dbReference type="EMBL" id="QHLY01000012">
    <property type="protein sequence ID" value="PXA68620.1"/>
    <property type="molecule type" value="Genomic_DNA"/>
</dbReference>
<dbReference type="InterPro" id="IPR051531">
    <property type="entry name" value="N-acetyltransferase"/>
</dbReference>
<dbReference type="Pfam" id="PF13302">
    <property type="entry name" value="Acetyltransf_3"/>
    <property type="match status" value="1"/>
</dbReference>
<dbReference type="Gene3D" id="3.40.630.30">
    <property type="match status" value="1"/>
</dbReference>
<keyword evidence="2" id="KW-0808">Transferase</keyword>
<gene>
    <name evidence="2" type="ORF">CTB96_18730</name>
</gene>
<dbReference type="PROSITE" id="PS51186">
    <property type="entry name" value="GNAT"/>
    <property type="match status" value="1"/>
</dbReference>
<protein>
    <submittedName>
        <fullName evidence="2">GNAT family N-acetyltransferase</fullName>
    </submittedName>
</protein>
<dbReference type="RefSeq" id="WP_110128286.1">
    <property type="nucleotide sequence ID" value="NZ_QHLY01000012.1"/>
</dbReference>
<dbReference type="InterPro" id="IPR016181">
    <property type="entry name" value="Acyl_CoA_acyltransferase"/>
</dbReference>
<sequence>MDFEVRTKRLLLRRWVDSDRDPFARLTTDAEVMRFFPAPLDRVQSDGLAARADALFDLYGYGLWALERQDTGEFIGFTGLAPMPEGIPGSGGVEVGWRLARAAWGHGFATEAATAALRFGFDTVGLTEVNSITSVVNIRSRRVMERLGMQPVDEFDHPRLALGSPLRRHVRYRLPAVGKPAGDALADPSGGRDGTN</sequence>
<dbReference type="GO" id="GO:0016747">
    <property type="term" value="F:acyltransferase activity, transferring groups other than amino-acyl groups"/>
    <property type="evidence" value="ECO:0007669"/>
    <property type="project" value="InterPro"/>
</dbReference>
<feature type="domain" description="N-acetyltransferase" evidence="1">
    <location>
        <begin position="10"/>
        <end position="177"/>
    </location>
</feature>
<dbReference type="Proteomes" id="UP000246722">
    <property type="component" value="Unassembled WGS sequence"/>
</dbReference>
<dbReference type="PANTHER" id="PTHR43792:SF1">
    <property type="entry name" value="N-ACETYLTRANSFERASE DOMAIN-CONTAINING PROTEIN"/>
    <property type="match status" value="1"/>
</dbReference>
<dbReference type="SUPFAM" id="SSF55729">
    <property type="entry name" value="Acyl-CoA N-acyltransferases (Nat)"/>
    <property type="match status" value="1"/>
</dbReference>
<evidence type="ECO:0000259" key="1">
    <source>
        <dbReference type="PROSITE" id="PS51186"/>
    </source>
</evidence>
<evidence type="ECO:0000313" key="2">
    <source>
        <dbReference type="EMBL" id="PXA68620.1"/>
    </source>
</evidence>
<evidence type="ECO:0000313" key="3">
    <source>
        <dbReference type="Proteomes" id="UP000246722"/>
    </source>
</evidence>
<name>A0A317ZQ48_9MICO</name>
<reference evidence="2 3" key="1">
    <citation type="submission" date="2018-05" db="EMBL/GenBank/DDBJ databases">
        <title>Genetic diversity of glacier-inhabiting Cryobacterium bacteria in China and description of Cryobacterium mengkeensis sp. nov. and Arthrobacter glacialis sp. nov.</title>
        <authorList>
            <person name="Liu Q."/>
            <person name="Xin Y.-H."/>
        </authorList>
    </citation>
    <scope>NUCLEOTIDE SEQUENCE [LARGE SCALE GENOMIC DNA]</scope>
    <source>
        <strain evidence="2 3">SK-1</strain>
    </source>
</reference>
<dbReference type="AlphaFoldDB" id="A0A317ZQ48"/>